<dbReference type="GO" id="GO:0006487">
    <property type="term" value="P:protein N-linked glycosylation"/>
    <property type="evidence" value="ECO:0007669"/>
    <property type="project" value="TreeGrafter"/>
</dbReference>
<evidence type="ECO:0000259" key="4">
    <source>
        <dbReference type="PROSITE" id="PS51464"/>
    </source>
</evidence>
<reference evidence="5 6" key="1">
    <citation type="journal article" date="2015" name="Stand. Genomic Sci.">
        <title>Genomic Encyclopedia of Bacterial and Archaeal Type Strains, Phase III: the genomes of soil and plant-associated and newly described type strains.</title>
        <authorList>
            <person name="Whitman W.B."/>
            <person name="Woyke T."/>
            <person name="Klenk H.P."/>
            <person name="Zhou Y."/>
            <person name="Lilburn T.G."/>
            <person name="Beck B.J."/>
            <person name="De Vos P."/>
            <person name="Vandamme P."/>
            <person name="Eisen J.A."/>
            <person name="Garrity G."/>
            <person name="Hugenholtz P."/>
            <person name="Kyrpides N.C."/>
        </authorList>
    </citation>
    <scope>NUCLEOTIDE SEQUENCE [LARGE SCALE GENOMIC DNA]</scope>
    <source>
        <strain evidence="5 6">AC4r</strain>
    </source>
</reference>
<evidence type="ECO:0000313" key="5">
    <source>
        <dbReference type="EMBL" id="RZT64151.1"/>
    </source>
</evidence>
<evidence type="ECO:0000256" key="1">
    <source>
        <dbReference type="ARBA" id="ARBA00001031"/>
    </source>
</evidence>
<dbReference type="GO" id="GO:0004360">
    <property type="term" value="F:glutamine-fructose-6-phosphate transaminase (isomerizing) activity"/>
    <property type="evidence" value="ECO:0007669"/>
    <property type="project" value="UniProtKB-EC"/>
</dbReference>
<feature type="domain" description="SIS" evidence="4">
    <location>
        <begin position="30"/>
        <end position="167"/>
    </location>
</feature>
<evidence type="ECO:0000313" key="6">
    <source>
        <dbReference type="Proteomes" id="UP000292408"/>
    </source>
</evidence>
<dbReference type="GO" id="GO:0006002">
    <property type="term" value="P:fructose 6-phosphate metabolic process"/>
    <property type="evidence" value="ECO:0007669"/>
    <property type="project" value="TreeGrafter"/>
</dbReference>
<dbReference type="InterPro" id="IPR001347">
    <property type="entry name" value="SIS_dom"/>
</dbReference>
<protein>
    <recommendedName>
        <fullName evidence="3">Glutamine--fructose-6-phosphate aminotransferase [isomerizing]</fullName>
        <ecNumber evidence="2">2.6.1.16</ecNumber>
    </recommendedName>
</protein>
<dbReference type="Gene3D" id="3.40.50.10490">
    <property type="entry name" value="Glucose-6-phosphate isomerase like protein, domain 1"/>
    <property type="match status" value="1"/>
</dbReference>
<evidence type="ECO:0000256" key="2">
    <source>
        <dbReference type="ARBA" id="ARBA00012916"/>
    </source>
</evidence>
<dbReference type="PANTHER" id="PTHR10937:SF0">
    <property type="entry name" value="GLUTAMINE--FRUCTOSE-6-PHOSPHATE TRANSAMINASE (ISOMERIZING)"/>
    <property type="match status" value="1"/>
</dbReference>
<proteinExistence type="predicted"/>
<organism evidence="5 6">
    <name type="scientific">Microcella alkaliphila</name>
    <dbReference type="NCBI Taxonomy" id="279828"/>
    <lineage>
        <taxon>Bacteria</taxon>
        <taxon>Bacillati</taxon>
        <taxon>Actinomycetota</taxon>
        <taxon>Actinomycetes</taxon>
        <taxon>Micrococcales</taxon>
        <taxon>Microbacteriaceae</taxon>
        <taxon>Microcella</taxon>
    </lineage>
</organism>
<dbReference type="Pfam" id="PF01380">
    <property type="entry name" value="SIS"/>
    <property type="match status" value="1"/>
</dbReference>
<dbReference type="InterPro" id="IPR046348">
    <property type="entry name" value="SIS_dom_sf"/>
</dbReference>
<dbReference type="AlphaFoldDB" id="A0A4Q7TT17"/>
<accession>A0A4Q7TT17</accession>
<dbReference type="PROSITE" id="PS51464">
    <property type="entry name" value="SIS"/>
    <property type="match status" value="1"/>
</dbReference>
<sequence>MDTARFADDLAAIPASFATLADALAHADDGAALLERLAPSRVLILGMGSSRYAAGRVARAARARGQHVVDELASTDELPAPADDLAVVAISATGGSAEVLHAVERYRGTGRLVAVTNRPESALAEAADAVSLLHAGVEESGVACRTYRHTHVVLERLLTLAAADTVRAELERAAAATEALFDSRDAWLDPLAELLLSPAGTHVLAPAERLCSAQQSALMVRELPRRLAVACETGDWAHVDLYTARTHDYRAAVFPGSCWDAQAGDWLTRRGARYAAIGGPLDGAELVVRFPGDEDARIRPLTELLPLELVADRWRAADPEFAFSGRPGPA</sequence>
<comment type="catalytic activity">
    <reaction evidence="1">
        <text>D-fructose 6-phosphate + L-glutamine = D-glucosamine 6-phosphate + L-glutamate</text>
        <dbReference type="Rhea" id="RHEA:13237"/>
        <dbReference type="ChEBI" id="CHEBI:29985"/>
        <dbReference type="ChEBI" id="CHEBI:58359"/>
        <dbReference type="ChEBI" id="CHEBI:58725"/>
        <dbReference type="ChEBI" id="CHEBI:61527"/>
        <dbReference type="EC" id="2.6.1.16"/>
    </reaction>
</comment>
<dbReference type="GO" id="GO:0097367">
    <property type="term" value="F:carbohydrate derivative binding"/>
    <property type="evidence" value="ECO:0007669"/>
    <property type="project" value="InterPro"/>
</dbReference>
<dbReference type="GO" id="GO:0006047">
    <property type="term" value="P:UDP-N-acetylglucosamine metabolic process"/>
    <property type="evidence" value="ECO:0007669"/>
    <property type="project" value="TreeGrafter"/>
</dbReference>
<dbReference type="PANTHER" id="PTHR10937">
    <property type="entry name" value="GLUCOSAMINE--FRUCTOSE-6-PHOSPHATE AMINOTRANSFERASE, ISOMERIZING"/>
    <property type="match status" value="1"/>
</dbReference>
<evidence type="ECO:0000256" key="3">
    <source>
        <dbReference type="ARBA" id="ARBA00016090"/>
    </source>
</evidence>
<gene>
    <name evidence="5" type="ORF">EV140_0389</name>
</gene>
<dbReference type="OrthoDB" id="3285577at2"/>
<dbReference type="EMBL" id="SGXT01000011">
    <property type="protein sequence ID" value="RZT64151.1"/>
    <property type="molecule type" value="Genomic_DNA"/>
</dbReference>
<keyword evidence="6" id="KW-1185">Reference proteome</keyword>
<dbReference type="RefSeq" id="WP_130280508.1">
    <property type="nucleotide sequence ID" value="NZ_SGXT01000011.1"/>
</dbReference>
<dbReference type="EC" id="2.6.1.16" evidence="2"/>
<dbReference type="Proteomes" id="UP000292408">
    <property type="component" value="Unassembled WGS sequence"/>
</dbReference>
<name>A0A4Q7TT17_9MICO</name>
<comment type="caution">
    <text evidence="5">The sequence shown here is derived from an EMBL/GenBank/DDBJ whole genome shotgun (WGS) entry which is preliminary data.</text>
</comment>
<dbReference type="SUPFAM" id="SSF53697">
    <property type="entry name" value="SIS domain"/>
    <property type="match status" value="1"/>
</dbReference>